<sequence length="381" mass="40326">MEPVELSAWLRLSVSDGVGRTTARRLLTAFGSPEAVFDQSLYSLAQHVTPAQARSLLVPPEKHAALLDATTHWLAQSGEAGLLRAVAPLGHVWYPPALLEIEDPPLMLYLLGAQRWLTDSRCSMQRARSLAIVGSRNPTPQGRETTLQFAQSLREAGLSIVSGLALGIDAAAHEGALAAAFESDTPVTVAVVGTGLDRVYPSRHLDLARRIAANGLILSEYPVGTPPLAANFPRRNRIISGLSHGVLVVEAAPASGSLITARMASEQGRDVFAVPGSIHAVQSRGCHALIKQGAKLVESAADVLEEFPAAVAMQPTPAGAEPARRASALLNALGFDPLGLDTLQARTGLDTASLQVQLLELELESEVARLPGGFFQRQVRA</sequence>
<dbReference type="EMBL" id="CP027669">
    <property type="protein sequence ID" value="AVO41375.1"/>
    <property type="molecule type" value="Genomic_DNA"/>
</dbReference>
<dbReference type="InterPro" id="IPR041614">
    <property type="entry name" value="DprA_WH"/>
</dbReference>
<dbReference type="SUPFAM" id="SSF102405">
    <property type="entry name" value="MCP/YpsA-like"/>
    <property type="match status" value="1"/>
</dbReference>
<dbReference type="Gene3D" id="3.40.50.450">
    <property type="match status" value="1"/>
</dbReference>
<dbReference type="SUPFAM" id="SSF47781">
    <property type="entry name" value="RuvA domain 2-like"/>
    <property type="match status" value="1"/>
</dbReference>
<dbReference type="PANTHER" id="PTHR43022:SF1">
    <property type="entry name" value="PROTEIN SMF"/>
    <property type="match status" value="1"/>
</dbReference>
<evidence type="ECO:0000313" key="5">
    <source>
        <dbReference type="Proteomes" id="UP000239326"/>
    </source>
</evidence>
<feature type="domain" description="Smf/DprA SLOG" evidence="2">
    <location>
        <begin position="91"/>
        <end position="307"/>
    </location>
</feature>
<organism evidence="4 5">
    <name type="scientific">Simplicispira suum</name>
    <dbReference type="NCBI Taxonomy" id="2109915"/>
    <lineage>
        <taxon>Bacteria</taxon>
        <taxon>Pseudomonadati</taxon>
        <taxon>Pseudomonadota</taxon>
        <taxon>Betaproteobacteria</taxon>
        <taxon>Burkholderiales</taxon>
        <taxon>Comamonadaceae</taxon>
        <taxon>Simplicispira</taxon>
    </lineage>
</organism>
<dbReference type="Gene3D" id="1.10.10.10">
    <property type="entry name" value="Winged helix-like DNA-binding domain superfamily/Winged helix DNA-binding domain"/>
    <property type="match status" value="1"/>
</dbReference>
<dbReference type="KEGG" id="simp:C6571_08790"/>
<dbReference type="InterPro" id="IPR057666">
    <property type="entry name" value="DrpA_SLOG"/>
</dbReference>
<dbReference type="RefSeq" id="WP_106446352.1">
    <property type="nucleotide sequence ID" value="NZ_CP027669.1"/>
</dbReference>
<gene>
    <name evidence="4" type="primary">dprA</name>
    <name evidence="4" type="ORF">C6571_08790</name>
</gene>
<dbReference type="InterPro" id="IPR036388">
    <property type="entry name" value="WH-like_DNA-bd_sf"/>
</dbReference>
<dbReference type="PANTHER" id="PTHR43022">
    <property type="entry name" value="PROTEIN SMF"/>
    <property type="match status" value="1"/>
</dbReference>
<proteinExistence type="inferred from homology"/>
<dbReference type="Proteomes" id="UP000239326">
    <property type="component" value="Chromosome"/>
</dbReference>
<feature type="domain" description="DprA winged helix" evidence="3">
    <location>
        <begin position="314"/>
        <end position="373"/>
    </location>
</feature>
<name>A0A2S0MZR7_9BURK</name>
<dbReference type="InterPro" id="IPR003488">
    <property type="entry name" value="DprA"/>
</dbReference>
<dbReference type="Pfam" id="PF17782">
    <property type="entry name" value="WHD_DprA"/>
    <property type="match status" value="1"/>
</dbReference>
<dbReference type="InterPro" id="IPR010994">
    <property type="entry name" value="RuvA_2-like"/>
</dbReference>
<dbReference type="AlphaFoldDB" id="A0A2S0MZR7"/>
<evidence type="ECO:0000259" key="3">
    <source>
        <dbReference type="Pfam" id="PF17782"/>
    </source>
</evidence>
<comment type="similarity">
    <text evidence="1">Belongs to the DprA/Smf family.</text>
</comment>
<dbReference type="OrthoDB" id="9785707at2"/>
<dbReference type="NCBIfam" id="TIGR00732">
    <property type="entry name" value="dprA"/>
    <property type="match status" value="1"/>
</dbReference>
<evidence type="ECO:0000256" key="1">
    <source>
        <dbReference type="ARBA" id="ARBA00006525"/>
    </source>
</evidence>
<dbReference type="Pfam" id="PF02481">
    <property type="entry name" value="DNA_processg_A"/>
    <property type="match status" value="1"/>
</dbReference>
<evidence type="ECO:0000259" key="2">
    <source>
        <dbReference type="Pfam" id="PF02481"/>
    </source>
</evidence>
<accession>A0A2S0MZR7</accession>
<evidence type="ECO:0000313" key="4">
    <source>
        <dbReference type="EMBL" id="AVO41375.1"/>
    </source>
</evidence>
<keyword evidence="5" id="KW-1185">Reference proteome</keyword>
<protein>
    <submittedName>
        <fullName evidence="4">DNA-protecting protein DprA</fullName>
    </submittedName>
</protein>
<dbReference type="GO" id="GO:0009294">
    <property type="term" value="P:DNA-mediated transformation"/>
    <property type="evidence" value="ECO:0007669"/>
    <property type="project" value="InterPro"/>
</dbReference>
<reference evidence="4 5" key="1">
    <citation type="submission" date="2018-03" db="EMBL/GenBank/DDBJ databases">
        <title>Genome sequencing of Simplicispira sp.</title>
        <authorList>
            <person name="Kim S.-J."/>
            <person name="Heo J."/>
            <person name="Kwon S.-W."/>
        </authorList>
    </citation>
    <scope>NUCLEOTIDE SEQUENCE [LARGE SCALE GENOMIC DNA]</scope>
    <source>
        <strain evidence="4 5">SC1-8</strain>
    </source>
</reference>